<dbReference type="Proteomes" id="UP001597252">
    <property type="component" value="Unassembled WGS sequence"/>
</dbReference>
<comment type="caution">
    <text evidence="1">The sequence shown here is derived from an EMBL/GenBank/DDBJ whole genome shotgun (WGS) entry which is preliminary data.</text>
</comment>
<accession>A0ABW4E714</accession>
<name>A0ABW4E714_9LACO</name>
<proteinExistence type="predicted"/>
<protein>
    <submittedName>
        <fullName evidence="1">Uncharacterized protein</fullName>
    </submittedName>
</protein>
<dbReference type="RefSeq" id="WP_125706708.1">
    <property type="nucleotide sequence ID" value="NZ_JBHTON010000011.1"/>
</dbReference>
<dbReference type="EMBL" id="JBHTON010000011">
    <property type="protein sequence ID" value="MFD1484526.1"/>
    <property type="molecule type" value="Genomic_DNA"/>
</dbReference>
<evidence type="ECO:0000313" key="1">
    <source>
        <dbReference type="EMBL" id="MFD1484526.1"/>
    </source>
</evidence>
<organism evidence="1 2">
    <name type="scientific">Lacticaseibacillus baoqingensis</name>
    <dbReference type="NCBI Taxonomy" id="2486013"/>
    <lineage>
        <taxon>Bacteria</taxon>
        <taxon>Bacillati</taxon>
        <taxon>Bacillota</taxon>
        <taxon>Bacilli</taxon>
        <taxon>Lactobacillales</taxon>
        <taxon>Lactobacillaceae</taxon>
        <taxon>Lacticaseibacillus</taxon>
    </lineage>
</organism>
<reference evidence="2" key="1">
    <citation type="journal article" date="2019" name="Int. J. Syst. Evol. Microbiol.">
        <title>The Global Catalogue of Microorganisms (GCM) 10K type strain sequencing project: providing services to taxonomists for standard genome sequencing and annotation.</title>
        <authorList>
            <consortium name="The Broad Institute Genomics Platform"/>
            <consortium name="The Broad Institute Genome Sequencing Center for Infectious Disease"/>
            <person name="Wu L."/>
            <person name="Ma J."/>
        </authorList>
    </citation>
    <scope>NUCLEOTIDE SEQUENCE [LARGE SCALE GENOMIC DNA]</scope>
    <source>
        <strain evidence="2">CCM 8903</strain>
    </source>
</reference>
<evidence type="ECO:0000313" key="2">
    <source>
        <dbReference type="Proteomes" id="UP001597252"/>
    </source>
</evidence>
<keyword evidence="2" id="KW-1185">Reference proteome</keyword>
<sequence>MISDEELLLYVKKKRLNEGGIPSKEGKRFNLFVDQGLISGSKVIITKSGAPFIDPDSYPVLSDKGNRFLVRLTGIRLMHEIDDGEVTRSLTKDEVHALRFMKASGLVSNGSLETDYNLDVTFEEPAKVTVTNKGYIWEATGEFEEPKLAKQTTVNITNNGGAPVNTLGDYATININDPSQEIIALISKIESIEVQKSDQTTKSSLVDDTRSGRIKETFTKYTAFLLKYQPLMSLALEGLNLWQATH</sequence>
<gene>
    <name evidence="1" type="ORF">ACFQ5J_04675</name>
</gene>